<feature type="compositionally biased region" description="Pro residues" evidence="1">
    <location>
        <begin position="265"/>
        <end position="275"/>
    </location>
</feature>
<evidence type="ECO:0000313" key="2">
    <source>
        <dbReference type="EMBL" id="OAM86919.1"/>
    </source>
</evidence>
<gene>
    <name evidence="2" type="ORF">AW736_25900</name>
</gene>
<evidence type="ECO:0000256" key="1">
    <source>
        <dbReference type="SAM" id="MobiDB-lite"/>
    </source>
</evidence>
<dbReference type="SUPFAM" id="SSF81901">
    <property type="entry name" value="HCP-like"/>
    <property type="match status" value="1"/>
</dbReference>
<dbReference type="InterPro" id="IPR050767">
    <property type="entry name" value="Sel1_AlgK"/>
</dbReference>
<dbReference type="RefSeq" id="WP_068773172.1">
    <property type="nucleotide sequence ID" value="NZ_CP109796.1"/>
</dbReference>
<dbReference type="PANTHER" id="PTHR11102">
    <property type="entry name" value="SEL-1-LIKE PROTEIN"/>
    <property type="match status" value="1"/>
</dbReference>
<dbReference type="Proteomes" id="UP000078486">
    <property type="component" value="Unassembled WGS sequence"/>
</dbReference>
<feature type="compositionally biased region" description="Low complexity" evidence="1">
    <location>
        <begin position="239"/>
        <end position="258"/>
    </location>
</feature>
<comment type="caution">
    <text evidence="2">The sequence shown here is derived from an EMBL/GenBank/DDBJ whole genome shotgun (WGS) entry which is preliminary data.</text>
</comment>
<protein>
    <recommendedName>
        <fullName evidence="4">Sel1 repeat family protein</fullName>
    </recommendedName>
</protein>
<reference evidence="2 3" key="1">
    <citation type="submission" date="2016-01" db="EMBL/GenBank/DDBJ databases">
        <title>High potential of lignocellulose degradation of a new Verrucomicrobia species.</title>
        <authorList>
            <person name="Wang Y."/>
            <person name="Shi Y."/>
            <person name="Qiu Z."/>
            <person name="Liu S."/>
            <person name="Yang H."/>
        </authorList>
    </citation>
    <scope>NUCLEOTIDE SEQUENCE [LARGE SCALE GENOMIC DNA]</scope>
    <source>
        <strain evidence="2 3">TSB47</strain>
    </source>
</reference>
<feature type="region of interest" description="Disordered" evidence="1">
    <location>
        <begin position="229"/>
        <end position="275"/>
    </location>
</feature>
<dbReference type="PANTHER" id="PTHR11102:SF160">
    <property type="entry name" value="ERAD-ASSOCIATED E3 UBIQUITIN-PROTEIN LIGASE COMPONENT HRD3"/>
    <property type="match status" value="1"/>
</dbReference>
<dbReference type="SMART" id="SM00671">
    <property type="entry name" value="SEL1"/>
    <property type="match status" value="3"/>
</dbReference>
<evidence type="ECO:0008006" key="4">
    <source>
        <dbReference type="Google" id="ProtNLM"/>
    </source>
</evidence>
<keyword evidence="3" id="KW-1185">Reference proteome</keyword>
<feature type="region of interest" description="Disordered" evidence="1">
    <location>
        <begin position="39"/>
        <end position="68"/>
    </location>
</feature>
<dbReference type="Pfam" id="PF08238">
    <property type="entry name" value="Sel1"/>
    <property type="match status" value="3"/>
</dbReference>
<dbReference type="Gene3D" id="1.25.40.10">
    <property type="entry name" value="Tetratricopeptide repeat domain"/>
    <property type="match status" value="1"/>
</dbReference>
<accession>A0A178ICX9</accession>
<proteinExistence type="predicted"/>
<dbReference type="InterPro" id="IPR006597">
    <property type="entry name" value="Sel1-like"/>
</dbReference>
<dbReference type="InterPro" id="IPR011990">
    <property type="entry name" value="TPR-like_helical_dom_sf"/>
</dbReference>
<dbReference type="STRING" id="1184151.AW736_25900"/>
<dbReference type="AlphaFoldDB" id="A0A178ICX9"/>
<dbReference type="EMBL" id="LRRQ01000191">
    <property type="protein sequence ID" value="OAM86919.1"/>
    <property type="molecule type" value="Genomic_DNA"/>
</dbReference>
<organism evidence="2 3">
    <name type="scientific">Termitidicoccus mucosus</name>
    <dbReference type="NCBI Taxonomy" id="1184151"/>
    <lineage>
        <taxon>Bacteria</taxon>
        <taxon>Pseudomonadati</taxon>
        <taxon>Verrucomicrobiota</taxon>
        <taxon>Opitutia</taxon>
        <taxon>Opitutales</taxon>
        <taxon>Opitutaceae</taxon>
        <taxon>Termitidicoccus</taxon>
    </lineage>
</organism>
<evidence type="ECO:0000313" key="3">
    <source>
        <dbReference type="Proteomes" id="UP000078486"/>
    </source>
</evidence>
<sequence>MFAKNKPFHRLRPHPCARLLLLAVLPWLALALGAAPKKKKSAQSQPAAASSSADDSAPKLISTTGGDDRRWPGLDALKKAADAGDPEACFELGQMYLVGADQVEKNITRGLLHLETAAGRGHAGAAFRLGKIYADGELTPQNPEASLKYYRLAAAGVSEAQHNLGAAYATGRGVKRDYAEGLAWLILAARTNPEAVASEQRLREFLAKGKRPDLIAAGEKRAAELTKQLAEEAEKKRQPAAVPAAKPATTVPAVITPPKLEITPAAPPPISIPPP</sequence>
<feature type="compositionally biased region" description="Low complexity" evidence="1">
    <location>
        <begin position="42"/>
        <end position="59"/>
    </location>
</feature>
<name>A0A178ICX9_9BACT</name>